<dbReference type="InterPro" id="IPR031322">
    <property type="entry name" value="Shikimate/glucono_kinase"/>
</dbReference>
<evidence type="ECO:0000256" key="9">
    <source>
        <dbReference type="ARBA" id="ARBA00023141"/>
    </source>
</evidence>
<keyword evidence="11" id="KW-0479">Metal-binding</keyword>
<dbReference type="EMBL" id="VBRY01000001">
    <property type="protein sequence ID" value="TLS69277.1"/>
    <property type="molecule type" value="Genomic_DNA"/>
</dbReference>
<dbReference type="GO" id="GO:0004765">
    <property type="term" value="F:shikimate kinase activity"/>
    <property type="evidence" value="ECO:0007669"/>
    <property type="project" value="UniProtKB-UniRule"/>
</dbReference>
<dbReference type="PANTHER" id="PTHR21087">
    <property type="entry name" value="SHIKIMATE KINASE"/>
    <property type="match status" value="1"/>
</dbReference>
<dbReference type="Proteomes" id="UP000306585">
    <property type="component" value="Unassembled WGS sequence"/>
</dbReference>
<keyword evidence="11" id="KW-0963">Cytoplasm</keyword>
<keyword evidence="8 11" id="KW-0067">ATP-binding</keyword>
<evidence type="ECO:0000313" key="13">
    <source>
        <dbReference type="Proteomes" id="UP000306585"/>
    </source>
</evidence>
<dbReference type="GO" id="GO:0009423">
    <property type="term" value="P:chorismate biosynthetic process"/>
    <property type="evidence" value="ECO:0007669"/>
    <property type="project" value="UniProtKB-UniRule"/>
</dbReference>
<dbReference type="Pfam" id="PF01202">
    <property type="entry name" value="SKI"/>
    <property type="match status" value="1"/>
</dbReference>
<dbReference type="EC" id="2.7.1.71" evidence="3 11"/>
<evidence type="ECO:0000256" key="5">
    <source>
        <dbReference type="ARBA" id="ARBA00022679"/>
    </source>
</evidence>
<dbReference type="InterPro" id="IPR023000">
    <property type="entry name" value="Shikimate_kinase_CS"/>
</dbReference>
<dbReference type="PRINTS" id="PR01100">
    <property type="entry name" value="SHIKIMTKNASE"/>
</dbReference>
<evidence type="ECO:0000256" key="1">
    <source>
        <dbReference type="ARBA" id="ARBA00004842"/>
    </source>
</evidence>
<feature type="binding site" evidence="11">
    <location>
        <begin position="6"/>
        <end position="11"/>
    </location>
    <ligand>
        <name>ATP</name>
        <dbReference type="ChEBI" id="CHEBI:30616"/>
    </ligand>
</feature>
<feature type="binding site" evidence="11">
    <location>
        <position position="10"/>
    </location>
    <ligand>
        <name>Mg(2+)</name>
        <dbReference type="ChEBI" id="CHEBI:18420"/>
    </ligand>
</feature>
<evidence type="ECO:0000256" key="2">
    <source>
        <dbReference type="ARBA" id="ARBA00006997"/>
    </source>
</evidence>
<dbReference type="Gene3D" id="3.40.50.300">
    <property type="entry name" value="P-loop containing nucleotide triphosphate hydrolases"/>
    <property type="match status" value="1"/>
</dbReference>
<name>A0A5R9GZS8_9PROT</name>
<evidence type="ECO:0000256" key="4">
    <source>
        <dbReference type="ARBA" id="ARBA00022605"/>
    </source>
</evidence>
<dbReference type="GO" id="GO:0005829">
    <property type="term" value="C:cytosol"/>
    <property type="evidence" value="ECO:0007669"/>
    <property type="project" value="TreeGrafter"/>
</dbReference>
<keyword evidence="9 11" id="KW-0057">Aromatic amino acid biosynthesis</keyword>
<evidence type="ECO:0000256" key="11">
    <source>
        <dbReference type="HAMAP-Rule" id="MF_00109"/>
    </source>
</evidence>
<gene>
    <name evidence="11" type="primary">aroK</name>
    <name evidence="12" type="ORF">FEF65_01145</name>
</gene>
<comment type="similarity">
    <text evidence="2 11">Belongs to the shikimate kinase family.</text>
</comment>
<feature type="binding site" evidence="11">
    <location>
        <position position="111"/>
    </location>
    <ligand>
        <name>ATP</name>
        <dbReference type="ChEBI" id="CHEBI:30616"/>
    </ligand>
</feature>
<feature type="binding site" evidence="11">
    <location>
        <position position="52"/>
    </location>
    <ligand>
        <name>substrate</name>
    </ligand>
</feature>
<protein>
    <recommendedName>
        <fullName evidence="3 11">Shikimate kinase</fullName>
        <shortName evidence="11">SK</shortName>
        <ecNumber evidence="3 11">2.7.1.71</ecNumber>
    </recommendedName>
</protein>
<dbReference type="GO" id="GO:0000287">
    <property type="term" value="F:magnesium ion binding"/>
    <property type="evidence" value="ECO:0007669"/>
    <property type="project" value="UniProtKB-UniRule"/>
</dbReference>
<keyword evidence="6 11" id="KW-0547">Nucleotide-binding</keyword>
<comment type="pathway">
    <text evidence="1 11">Metabolic intermediate biosynthesis; chorismate biosynthesis; chorismate from D-erythrose 4-phosphate and phosphoenolpyruvate: step 5/7.</text>
</comment>
<dbReference type="CDD" id="cd00464">
    <property type="entry name" value="SK"/>
    <property type="match status" value="1"/>
</dbReference>
<sequence length="167" mass="18458">MVGLMGSGKSSIGRRLARALELELIDLDEYIVDKAGMSIPAIFAAEGEEAFRDRETAALREVLGRPAVIATGGGAIMREENRQLLKAHPPVIWLKASPKFLARRIKGDSNRPLIAGGDVRKRLRALAKIRHPLYKECADFILPRADMSKDEAMVAILEFLANWPKRG</sequence>
<evidence type="ECO:0000256" key="7">
    <source>
        <dbReference type="ARBA" id="ARBA00022777"/>
    </source>
</evidence>
<dbReference type="UniPathway" id="UPA00053">
    <property type="reaction ID" value="UER00088"/>
</dbReference>
<dbReference type="PANTHER" id="PTHR21087:SF16">
    <property type="entry name" value="SHIKIMATE KINASE 1, CHLOROPLASTIC"/>
    <property type="match status" value="1"/>
</dbReference>
<comment type="caution">
    <text evidence="11">Lacks conserved residue(s) required for the propagation of feature annotation.</text>
</comment>
<dbReference type="InterPro" id="IPR000623">
    <property type="entry name" value="Shikimate_kinase/TSH1"/>
</dbReference>
<keyword evidence="4 11" id="KW-0028">Amino-acid biosynthesis</keyword>
<keyword evidence="5 11" id="KW-0808">Transferase</keyword>
<keyword evidence="13" id="KW-1185">Reference proteome</keyword>
<dbReference type="GO" id="GO:0005524">
    <property type="term" value="F:ATP binding"/>
    <property type="evidence" value="ECO:0007669"/>
    <property type="project" value="UniProtKB-UniRule"/>
</dbReference>
<feature type="binding site" evidence="11">
    <location>
        <position position="73"/>
    </location>
    <ligand>
        <name>substrate</name>
    </ligand>
</feature>
<feature type="binding site" evidence="11">
    <location>
        <position position="130"/>
    </location>
    <ligand>
        <name>substrate</name>
    </ligand>
</feature>
<dbReference type="HAMAP" id="MF_00109">
    <property type="entry name" value="Shikimate_kinase"/>
    <property type="match status" value="1"/>
</dbReference>
<feature type="binding site" evidence="11">
    <location>
        <position position="28"/>
    </location>
    <ligand>
        <name>substrate</name>
    </ligand>
</feature>
<keyword evidence="11" id="KW-0460">Magnesium</keyword>
<evidence type="ECO:0000256" key="6">
    <source>
        <dbReference type="ARBA" id="ARBA00022741"/>
    </source>
</evidence>
<dbReference type="GO" id="GO:0009073">
    <property type="term" value="P:aromatic amino acid family biosynthetic process"/>
    <property type="evidence" value="ECO:0007669"/>
    <property type="project" value="UniProtKB-KW"/>
</dbReference>
<dbReference type="SUPFAM" id="SSF52540">
    <property type="entry name" value="P-loop containing nucleoside triphosphate hydrolases"/>
    <property type="match status" value="1"/>
</dbReference>
<keyword evidence="7 11" id="KW-0418">Kinase</keyword>
<comment type="subcellular location">
    <subcellularLocation>
        <location evidence="11">Cytoplasm</location>
    </subcellularLocation>
</comment>
<comment type="subunit">
    <text evidence="11">Monomer.</text>
</comment>
<dbReference type="GO" id="GO:0008652">
    <property type="term" value="P:amino acid biosynthetic process"/>
    <property type="evidence" value="ECO:0007669"/>
    <property type="project" value="UniProtKB-KW"/>
</dbReference>
<evidence type="ECO:0000256" key="8">
    <source>
        <dbReference type="ARBA" id="ARBA00022840"/>
    </source>
</evidence>
<evidence type="ECO:0000256" key="10">
    <source>
        <dbReference type="ARBA" id="ARBA00048567"/>
    </source>
</evidence>
<accession>A0A5R9GZS8</accession>
<dbReference type="InterPro" id="IPR027417">
    <property type="entry name" value="P-loop_NTPase"/>
</dbReference>
<evidence type="ECO:0000313" key="12">
    <source>
        <dbReference type="EMBL" id="TLS69277.1"/>
    </source>
</evidence>
<comment type="catalytic activity">
    <reaction evidence="10 11">
        <text>shikimate + ATP = 3-phosphoshikimate + ADP + H(+)</text>
        <dbReference type="Rhea" id="RHEA:13121"/>
        <dbReference type="ChEBI" id="CHEBI:15378"/>
        <dbReference type="ChEBI" id="CHEBI:30616"/>
        <dbReference type="ChEBI" id="CHEBI:36208"/>
        <dbReference type="ChEBI" id="CHEBI:145989"/>
        <dbReference type="ChEBI" id="CHEBI:456216"/>
        <dbReference type="EC" id="2.7.1.71"/>
    </reaction>
</comment>
<comment type="function">
    <text evidence="11">Catalyzes the specific phosphorylation of the 3-hydroxyl group of shikimic acid using ATP as a cosubstrate.</text>
</comment>
<organism evidence="12 13">
    <name type="scientific">Mariprofundus erugo</name>
    <dbReference type="NCBI Taxonomy" id="2528639"/>
    <lineage>
        <taxon>Bacteria</taxon>
        <taxon>Pseudomonadati</taxon>
        <taxon>Pseudomonadota</taxon>
        <taxon>Candidatius Mariprofundia</taxon>
        <taxon>Mariprofundales</taxon>
        <taxon>Mariprofundaceae</taxon>
        <taxon>Mariprofundus</taxon>
    </lineage>
</organism>
<dbReference type="AlphaFoldDB" id="A0A5R9GZS8"/>
<dbReference type="PROSITE" id="PS01128">
    <property type="entry name" value="SHIKIMATE_KINASE"/>
    <property type="match status" value="1"/>
</dbReference>
<comment type="cofactor">
    <cofactor evidence="11">
        <name>Mg(2+)</name>
        <dbReference type="ChEBI" id="CHEBI:18420"/>
    </cofactor>
    <text evidence="11">Binds 1 Mg(2+) ion per subunit.</text>
</comment>
<proteinExistence type="inferred from homology"/>
<reference evidence="12 13" key="1">
    <citation type="journal article" date="2019" name="Appl. Environ. Microbiol.">
        <title>Environmental Evidence and Genomic Insight of Iron-oxidizing Bacteria Preference Towards More Corrosion Resistant Stainless Steel at Higher Salinities.</title>
        <authorList>
            <person name="Garrison C.E."/>
            <person name="Price K.A."/>
            <person name="Field E.K."/>
        </authorList>
    </citation>
    <scope>NUCLEOTIDE SEQUENCE [LARGE SCALE GENOMIC DNA]</scope>
    <source>
        <strain evidence="12 13">P3</strain>
    </source>
</reference>
<comment type="caution">
    <text evidence="12">The sequence shown here is derived from an EMBL/GenBank/DDBJ whole genome shotgun (WGS) entry which is preliminary data.</text>
</comment>
<evidence type="ECO:0000256" key="3">
    <source>
        <dbReference type="ARBA" id="ARBA00012154"/>
    </source>
</evidence>